<keyword evidence="2" id="KW-1133">Transmembrane helix</keyword>
<reference evidence="3 4" key="1">
    <citation type="journal article" date="2015" name="Genome Biol. Evol.">
        <title>Comparative Genomics of a Bacterivorous Green Alga Reveals Evolutionary Causalities and Consequences of Phago-Mixotrophic Mode of Nutrition.</title>
        <authorList>
            <person name="Burns J.A."/>
            <person name="Paasch A."/>
            <person name="Narechania A."/>
            <person name="Kim E."/>
        </authorList>
    </citation>
    <scope>NUCLEOTIDE SEQUENCE [LARGE SCALE GENOMIC DNA]</scope>
    <source>
        <strain evidence="3 4">PLY_AMNH</strain>
    </source>
</reference>
<proteinExistence type="predicted"/>
<gene>
    <name evidence="3" type="ORF">CYMTET_49789</name>
</gene>
<evidence type="ECO:0000256" key="2">
    <source>
        <dbReference type="SAM" id="Phobius"/>
    </source>
</evidence>
<dbReference type="AlphaFoldDB" id="A0AAE0ETT1"/>
<keyword evidence="2" id="KW-0472">Membrane</keyword>
<evidence type="ECO:0000313" key="3">
    <source>
        <dbReference type="EMBL" id="KAK3240366.1"/>
    </source>
</evidence>
<protein>
    <submittedName>
        <fullName evidence="3">Uncharacterized protein</fullName>
    </submittedName>
</protein>
<keyword evidence="2" id="KW-0812">Transmembrane</keyword>
<name>A0AAE0ETT1_9CHLO</name>
<sequence>MPRLRSQDQAHTWRKELQVDVDNHDDELEAGVAGLKVVSRSSIINNACFSRVLLFGQPQRQERPCSSLTPKLQRSKGLSAPGAHNMPRSRPSVLHEKRVRGAKLYLRLVGQLGIHETSSDVPSYCHPYVPASGCVRVEVLKAFLRGKWIPAKETLPPRALHDLELPLPPHHYHRHTASTIGHLFEPADSDEYILNDFLLYLLTRPEKAVPPPVRELLLPKAFRHSWPGDVPGRDSFKPPRKDCGLREKDSCHLLAMQYQEADTEDFTSHACNEICSNAAIFEAFSATIDNATRGERYRTVHKAAPLDFSRTMTEKLDADFAKARNFHTMSNIAVSFSGILLMLVYALVVLVVLPKCGQHIYYRIWGAKHNAEQEEEEDASMRMFSSWEKRKRVEAHGDIRFLK</sequence>
<keyword evidence="4" id="KW-1185">Reference proteome</keyword>
<organism evidence="3 4">
    <name type="scientific">Cymbomonas tetramitiformis</name>
    <dbReference type="NCBI Taxonomy" id="36881"/>
    <lineage>
        <taxon>Eukaryota</taxon>
        <taxon>Viridiplantae</taxon>
        <taxon>Chlorophyta</taxon>
        <taxon>Pyramimonadophyceae</taxon>
        <taxon>Pyramimonadales</taxon>
        <taxon>Pyramimonadaceae</taxon>
        <taxon>Cymbomonas</taxon>
    </lineage>
</organism>
<comment type="caution">
    <text evidence="3">The sequence shown here is derived from an EMBL/GenBank/DDBJ whole genome shotgun (WGS) entry which is preliminary data.</text>
</comment>
<evidence type="ECO:0000313" key="4">
    <source>
        <dbReference type="Proteomes" id="UP001190700"/>
    </source>
</evidence>
<feature type="region of interest" description="Disordered" evidence="1">
    <location>
        <begin position="62"/>
        <end position="89"/>
    </location>
</feature>
<evidence type="ECO:0000256" key="1">
    <source>
        <dbReference type="SAM" id="MobiDB-lite"/>
    </source>
</evidence>
<dbReference type="EMBL" id="LGRX02033666">
    <property type="protein sequence ID" value="KAK3240366.1"/>
    <property type="molecule type" value="Genomic_DNA"/>
</dbReference>
<feature type="transmembrane region" description="Helical" evidence="2">
    <location>
        <begin position="332"/>
        <end position="353"/>
    </location>
</feature>
<accession>A0AAE0ETT1</accession>
<dbReference type="Proteomes" id="UP001190700">
    <property type="component" value="Unassembled WGS sequence"/>
</dbReference>